<dbReference type="STRING" id="871968.DESME_05200"/>
<dbReference type="GO" id="GO:0043448">
    <property type="term" value="P:alkane catabolic process"/>
    <property type="evidence" value="ECO:0007669"/>
    <property type="project" value="TreeGrafter"/>
</dbReference>
<name>W0E6K6_9FIRM</name>
<organism evidence="7 8">
    <name type="scientific">Desulfitobacterium metallireducens DSM 15288</name>
    <dbReference type="NCBI Taxonomy" id="871968"/>
    <lineage>
        <taxon>Bacteria</taxon>
        <taxon>Bacillati</taxon>
        <taxon>Bacillota</taxon>
        <taxon>Clostridia</taxon>
        <taxon>Eubacteriales</taxon>
        <taxon>Desulfitobacteriaceae</taxon>
        <taxon>Desulfitobacterium</taxon>
    </lineage>
</organism>
<evidence type="ECO:0000256" key="3">
    <source>
        <dbReference type="ARBA" id="ARBA00022982"/>
    </source>
</evidence>
<dbReference type="PROSITE" id="PS50903">
    <property type="entry name" value="RUBREDOXIN_LIKE"/>
    <property type="match status" value="2"/>
</dbReference>
<comment type="cofactor">
    <cofactor evidence="5">
        <name>Fe(3+)</name>
        <dbReference type="ChEBI" id="CHEBI:29034"/>
    </cofactor>
</comment>
<dbReference type="InterPro" id="IPR024935">
    <property type="entry name" value="Rubredoxin_dom"/>
</dbReference>
<feature type="domain" description="Rubredoxin-like" evidence="6">
    <location>
        <begin position="1"/>
        <end position="52"/>
    </location>
</feature>
<evidence type="ECO:0000256" key="2">
    <source>
        <dbReference type="ARBA" id="ARBA00022723"/>
    </source>
</evidence>
<feature type="domain" description="Rubredoxin-like" evidence="6">
    <location>
        <begin position="62"/>
        <end position="113"/>
    </location>
</feature>
<dbReference type="Proteomes" id="UP000010847">
    <property type="component" value="Chromosome"/>
</dbReference>
<dbReference type="FunFam" id="2.20.28.10:FF:000001">
    <property type="entry name" value="Rubredoxin"/>
    <property type="match status" value="2"/>
</dbReference>
<dbReference type="KEGG" id="dmt:DESME_05200"/>
<dbReference type="GO" id="GO:0009055">
    <property type="term" value="F:electron transfer activity"/>
    <property type="evidence" value="ECO:0007669"/>
    <property type="project" value="TreeGrafter"/>
</dbReference>
<reference evidence="7 8" key="1">
    <citation type="submission" date="2013-12" db="EMBL/GenBank/DDBJ databases">
        <authorList>
            <consortium name="DOE Joint Genome Institute"/>
            <person name="Smidt H."/>
            <person name="Huntemann M."/>
            <person name="Han J."/>
            <person name="Chen A."/>
            <person name="Kyrpides N."/>
            <person name="Mavromatis K."/>
            <person name="Markowitz V."/>
            <person name="Palaniappan K."/>
            <person name="Ivanova N."/>
            <person name="Schaumberg A."/>
            <person name="Pati A."/>
            <person name="Liolios K."/>
            <person name="Nordberg H.P."/>
            <person name="Cantor M.N."/>
            <person name="Hua S.X."/>
            <person name="Woyke T."/>
        </authorList>
    </citation>
    <scope>NUCLEOTIDE SEQUENCE [LARGE SCALE GENOMIC DNA]</scope>
    <source>
        <strain evidence="8">DSM 15288</strain>
    </source>
</reference>
<dbReference type="HOGENOM" id="CLU_144047_0_0_9"/>
<evidence type="ECO:0000313" key="7">
    <source>
        <dbReference type="EMBL" id="AHF06525.1"/>
    </source>
</evidence>
<sequence length="114" mass="12150">MKKYLCPGCGYIYDPALGDPEGGIAPGTAFEDIPDTWVCPLCGVTKAEFEIVADEKQEASNTTQYICTGCGYVYDPVQGDPDGGIAPGTAFEDIPDDWVCPLCGVTKAEFEVVK</sequence>
<keyword evidence="4 5" id="KW-0408">Iron</keyword>
<dbReference type="Gene3D" id="2.20.28.10">
    <property type="match status" value="2"/>
</dbReference>
<keyword evidence="1" id="KW-0813">Transport</keyword>
<dbReference type="CDD" id="cd00730">
    <property type="entry name" value="rubredoxin"/>
    <property type="match status" value="2"/>
</dbReference>
<dbReference type="PROSITE" id="PS00202">
    <property type="entry name" value="RUBREDOXIN"/>
    <property type="match status" value="2"/>
</dbReference>
<protein>
    <recommendedName>
        <fullName evidence="5">Rubredoxin</fullName>
    </recommendedName>
</protein>
<dbReference type="EMBL" id="CP007032">
    <property type="protein sequence ID" value="AHF06525.1"/>
    <property type="molecule type" value="Genomic_DNA"/>
</dbReference>
<dbReference type="NCBIfam" id="NF045768">
    <property type="entry name" value="RubredRD"/>
    <property type="match status" value="2"/>
</dbReference>
<comment type="similarity">
    <text evidence="5">Belongs to the rubredoxin family.</text>
</comment>
<dbReference type="PANTHER" id="PTHR47627">
    <property type="entry name" value="RUBREDOXIN"/>
    <property type="match status" value="1"/>
</dbReference>
<proteinExistence type="inferred from homology"/>
<evidence type="ECO:0000256" key="1">
    <source>
        <dbReference type="ARBA" id="ARBA00022448"/>
    </source>
</evidence>
<dbReference type="OrthoDB" id="9758182at2"/>
<evidence type="ECO:0000256" key="4">
    <source>
        <dbReference type="ARBA" id="ARBA00023004"/>
    </source>
</evidence>
<keyword evidence="8" id="KW-1185">Reference proteome</keyword>
<dbReference type="PANTHER" id="PTHR47627:SF1">
    <property type="entry name" value="RUBREDOXIN-1-RELATED"/>
    <property type="match status" value="1"/>
</dbReference>
<evidence type="ECO:0000256" key="5">
    <source>
        <dbReference type="RuleBase" id="RU003820"/>
    </source>
</evidence>
<dbReference type="AlphaFoldDB" id="W0E6K6"/>
<keyword evidence="2 5" id="KW-0479">Metal-binding</keyword>
<dbReference type="eggNOG" id="COG1773">
    <property type="taxonomic scope" value="Bacteria"/>
</dbReference>
<gene>
    <name evidence="7" type="ORF">DESME_05200</name>
</gene>
<keyword evidence="3 5" id="KW-0249">Electron transport</keyword>
<dbReference type="InterPro" id="IPR018527">
    <property type="entry name" value="Rubredoxin_Fe_BS"/>
</dbReference>
<dbReference type="PRINTS" id="PR00163">
    <property type="entry name" value="RUBREDOXIN"/>
</dbReference>
<evidence type="ECO:0000313" key="8">
    <source>
        <dbReference type="Proteomes" id="UP000010847"/>
    </source>
</evidence>
<dbReference type="InterPro" id="IPR050526">
    <property type="entry name" value="Rubredoxin_ET"/>
</dbReference>
<dbReference type="GO" id="GO:0005506">
    <property type="term" value="F:iron ion binding"/>
    <property type="evidence" value="ECO:0007669"/>
    <property type="project" value="UniProtKB-UniRule"/>
</dbReference>
<accession>W0E6K6</accession>
<evidence type="ECO:0000259" key="6">
    <source>
        <dbReference type="PROSITE" id="PS50903"/>
    </source>
</evidence>
<dbReference type="InterPro" id="IPR024934">
    <property type="entry name" value="Rubredoxin-like_dom"/>
</dbReference>
<dbReference type="Pfam" id="PF00301">
    <property type="entry name" value="Rubredoxin"/>
    <property type="match status" value="2"/>
</dbReference>
<dbReference type="SUPFAM" id="SSF57802">
    <property type="entry name" value="Rubredoxin-like"/>
    <property type="match status" value="2"/>
</dbReference>